<protein>
    <submittedName>
        <fullName evidence="1">Uncharacterized protein</fullName>
    </submittedName>
</protein>
<sequence length="107" mass="11649">MASRLISFIGAVIVGRQGVSVSIKSVFLLWVRVISQSGNSARSMALVQSRSAELMLQNYGTFEHSIPANPLHGEAFKPCGEIPDRKPSPLSQERRILVTEVGLMLPS</sequence>
<dbReference type="AlphaFoldDB" id="A0AAN9R7A0"/>
<evidence type="ECO:0000313" key="1">
    <source>
        <dbReference type="EMBL" id="KAK7360484.1"/>
    </source>
</evidence>
<keyword evidence="2" id="KW-1185">Reference proteome</keyword>
<proteinExistence type="predicted"/>
<name>A0AAN9R7A0_CANGL</name>
<gene>
    <name evidence="1" type="ORF">VNO77_02480</name>
</gene>
<evidence type="ECO:0000313" key="2">
    <source>
        <dbReference type="Proteomes" id="UP001367508"/>
    </source>
</evidence>
<dbReference type="Proteomes" id="UP001367508">
    <property type="component" value="Unassembled WGS sequence"/>
</dbReference>
<comment type="caution">
    <text evidence="1">The sequence shown here is derived from an EMBL/GenBank/DDBJ whole genome shotgun (WGS) entry which is preliminary data.</text>
</comment>
<dbReference type="EMBL" id="JAYMYQ010000001">
    <property type="protein sequence ID" value="KAK7360484.1"/>
    <property type="molecule type" value="Genomic_DNA"/>
</dbReference>
<organism evidence="1 2">
    <name type="scientific">Canavalia gladiata</name>
    <name type="common">Sword bean</name>
    <name type="synonym">Dolichos gladiatus</name>
    <dbReference type="NCBI Taxonomy" id="3824"/>
    <lineage>
        <taxon>Eukaryota</taxon>
        <taxon>Viridiplantae</taxon>
        <taxon>Streptophyta</taxon>
        <taxon>Embryophyta</taxon>
        <taxon>Tracheophyta</taxon>
        <taxon>Spermatophyta</taxon>
        <taxon>Magnoliopsida</taxon>
        <taxon>eudicotyledons</taxon>
        <taxon>Gunneridae</taxon>
        <taxon>Pentapetalae</taxon>
        <taxon>rosids</taxon>
        <taxon>fabids</taxon>
        <taxon>Fabales</taxon>
        <taxon>Fabaceae</taxon>
        <taxon>Papilionoideae</taxon>
        <taxon>50 kb inversion clade</taxon>
        <taxon>NPAAA clade</taxon>
        <taxon>indigoferoid/millettioid clade</taxon>
        <taxon>Phaseoleae</taxon>
        <taxon>Canavalia</taxon>
    </lineage>
</organism>
<accession>A0AAN9R7A0</accession>
<reference evidence="1 2" key="1">
    <citation type="submission" date="2024-01" db="EMBL/GenBank/DDBJ databases">
        <title>The genomes of 5 underutilized Papilionoideae crops provide insights into root nodulation and disease resistanc.</title>
        <authorList>
            <person name="Jiang F."/>
        </authorList>
    </citation>
    <scope>NUCLEOTIDE SEQUENCE [LARGE SCALE GENOMIC DNA]</scope>
    <source>
        <strain evidence="1">LVBAO_FW01</strain>
        <tissue evidence="1">Leaves</tissue>
    </source>
</reference>